<dbReference type="PANTHER" id="PTHR32278:SF140">
    <property type="entry name" value="F-BOX DOMAIN-CONTAINING PROTEIN"/>
    <property type="match status" value="1"/>
</dbReference>
<evidence type="ECO:0008006" key="3">
    <source>
        <dbReference type="Google" id="ProtNLM"/>
    </source>
</evidence>
<name>A0A6G1BXJ7_9ORYZ</name>
<protein>
    <recommendedName>
        <fullName evidence="3">F-box domain-containing protein</fullName>
    </recommendedName>
</protein>
<dbReference type="AlphaFoldDB" id="A0A6G1BXJ7"/>
<evidence type="ECO:0000313" key="1">
    <source>
        <dbReference type="EMBL" id="KAF0892626.1"/>
    </source>
</evidence>
<dbReference type="EMBL" id="SPHZ02000011">
    <property type="protein sequence ID" value="KAF0892626.1"/>
    <property type="molecule type" value="Genomic_DNA"/>
</dbReference>
<comment type="caution">
    <text evidence="1">The sequence shown here is derived from an EMBL/GenBank/DDBJ whole genome shotgun (WGS) entry which is preliminary data.</text>
</comment>
<proteinExistence type="predicted"/>
<dbReference type="InterPro" id="IPR036047">
    <property type="entry name" value="F-box-like_dom_sf"/>
</dbReference>
<sequence>MQSQPSGAGGGRARRSICDLPMDCVARIASLTSPGDACRLAAAAAVLRPVADLDDVWGSFLPPDLADVVLDSKSVTSPAHRERETKKEMFLRLCDSPVLLDGGKLMMLQQGESMPA</sequence>
<dbReference type="PANTHER" id="PTHR32278">
    <property type="entry name" value="F-BOX DOMAIN-CONTAINING PROTEIN"/>
    <property type="match status" value="1"/>
</dbReference>
<dbReference type="Proteomes" id="UP000479710">
    <property type="component" value="Unassembled WGS sequence"/>
</dbReference>
<reference evidence="1 2" key="1">
    <citation type="submission" date="2019-11" db="EMBL/GenBank/DDBJ databases">
        <title>Whole genome sequence of Oryza granulata.</title>
        <authorList>
            <person name="Li W."/>
        </authorList>
    </citation>
    <scope>NUCLEOTIDE SEQUENCE [LARGE SCALE GENOMIC DNA]</scope>
    <source>
        <strain evidence="2">cv. Menghai</strain>
        <tissue evidence="1">Leaf</tissue>
    </source>
</reference>
<dbReference type="SUPFAM" id="SSF81383">
    <property type="entry name" value="F-box domain"/>
    <property type="match status" value="1"/>
</dbReference>
<keyword evidence="2" id="KW-1185">Reference proteome</keyword>
<accession>A0A6G1BXJ7</accession>
<organism evidence="1 2">
    <name type="scientific">Oryza meyeriana var. granulata</name>
    <dbReference type="NCBI Taxonomy" id="110450"/>
    <lineage>
        <taxon>Eukaryota</taxon>
        <taxon>Viridiplantae</taxon>
        <taxon>Streptophyta</taxon>
        <taxon>Embryophyta</taxon>
        <taxon>Tracheophyta</taxon>
        <taxon>Spermatophyta</taxon>
        <taxon>Magnoliopsida</taxon>
        <taxon>Liliopsida</taxon>
        <taxon>Poales</taxon>
        <taxon>Poaceae</taxon>
        <taxon>BOP clade</taxon>
        <taxon>Oryzoideae</taxon>
        <taxon>Oryzeae</taxon>
        <taxon>Oryzinae</taxon>
        <taxon>Oryza</taxon>
        <taxon>Oryza meyeriana</taxon>
    </lineage>
</organism>
<gene>
    <name evidence="1" type="ORF">E2562_017345</name>
</gene>
<evidence type="ECO:0000313" key="2">
    <source>
        <dbReference type="Proteomes" id="UP000479710"/>
    </source>
</evidence>
<dbReference type="OrthoDB" id="631541at2759"/>